<gene>
    <name evidence="2" type="ORF">Gasu_54660</name>
</gene>
<evidence type="ECO:0000313" key="2">
    <source>
        <dbReference type="EMBL" id="EME26892.1"/>
    </source>
</evidence>
<dbReference type="GO" id="GO:0016491">
    <property type="term" value="F:oxidoreductase activity"/>
    <property type="evidence" value="ECO:0007669"/>
    <property type="project" value="InterPro"/>
</dbReference>
<dbReference type="PANTHER" id="PTHR43111:SF1">
    <property type="entry name" value="ALDEHYDE DEHYDROGENASE B-RELATED"/>
    <property type="match status" value="1"/>
</dbReference>
<protein>
    <submittedName>
        <fullName evidence="2">Aldehyde dehydrogenase (NAD) family protein</fullName>
    </submittedName>
</protein>
<evidence type="ECO:0000313" key="3">
    <source>
        <dbReference type="Proteomes" id="UP000030680"/>
    </source>
</evidence>
<evidence type="ECO:0000259" key="1">
    <source>
        <dbReference type="Pfam" id="PF00171"/>
    </source>
</evidence>
<dbReference type="Gramene" id="EME26892">
    <property type="protein sequence ID" value="EME26892"/>
    <property type="gene ID" value="Gasu_54660"/>
</dbReference>
<dbReference type="Pfam" id="PF00171">
    <property type="entry name" value="Aldedh"/>
    <property type="match status" value="1"/>
</dbReference>
<feature type="domain" description="Aldehyde dehydrogenase" evidence="1">
    <location>
        <begin position="75"/>
        <end position="130"/>
    </location>
</feature>
<accession>M2XAJ7</accession>
<dbReference type="STRING" id="130081.M2XAJ7"/>
<dbReference type="RefSeq" id="XP_005703412.1">
    <property type="nucleotide sequence ID" value="XM_005703355.1"/>
</dbReference>
<dbReference type="Proteomes" id="UP000030680">
    <property type="component" value="Unassembled WGS sequence"/>
</dbReference>
<dbReference type="InterPro" id="IPR016161">
    <property type="entry name" value="Ald_DH/histidinol_DH"/>
</dbReference>
<dbReference type="KEGG" id="gsl:Gasu_54660"/>
<organism evidence="2 3">
    <name type="scientific">Galdieria sulphuraria</name>
    <name type="common">Red alga</name>
    <dbReference type="NCBI Taxonomy" id="130081"/>
    <lineage>
        <taxon>Eukaryota</taxon>
        <taxon>Rhodophyta</taxon>
        <taxon>Bangiophyceae</taxon>
        <taxon>Galdieriales</taxon>
        <taxon>Galdieriaceae</taxon>
        <taxon>Galdieria</taxon>
    </lineage>
</organism>
<dbReference type="PANTHER" id="PTHR43111">
    <property type="entry name" value="ALDEHYDE DEHYDROGENASE B-RELATED"/>
    <property type="match status" value="1"/>
</dbReference>
<dbReference type="InterPro" id="IPR016162">
    <property type="entry name" value="Ald_DH_N"/>
</dbReference>
<dbReference type="AlphaFoldDB" id="M2XAJ7"/>
<proteinExistence type="predicted"/>
<dbReference type="InterPro" id="IPR015590">
    <property type="entry name" value="Aldehyde_DH_dom"/>
</dbReference>
<keyword evidence="3" id="KW-1185">Reference proteome</keyword>
<dbReference type="EMBL" id="KB454540">
    <property type="protein sequence ID" value="EME26892.1"/>
    <property type="molecule type" value="Genomic_DNA"/>
</dbReference>
<dbReference type="GeneID" id="17085840"/>
<dbReference type="Gene3D" id="3.40.605.10">
    <property type="entry name" value="Aldehyde Dehydrogenase, Chain A, domain 1"/>
    <property type="match status" value="1"/>
</dbReference>
<dbReference type="SUPFAM" id="SSF53720">
    <property type="entry name" value="ALDH-like"/>
    <property type="match status" value="1"/>
</dbReference>
<name>M2XAJ7_GALSU</name>
<reference evidence="3" key="1">
    <citation type="journal article" date="2013" name="Science">
        <title>Gene transfer from bacteria and archaea facilitated evolution of an extremophilic eukaryote.</title>
        <authorList>
            <person name="Schonknecht G."/>
            <person name="Chen W.H."/>
            <person name="Ternes C.M."/>
            <person name="Barbier G.G."/>
            <person name="Shrestha R.P."/>
            <person name="Stanke M."/>
            <person name="Brautigam A."/>
            <person name="Baker B.J."/>
            <person name="Banfield J.F."/>
            <person name="Garavito R.M."/>
            <person name="Carr K."/>
            <person name="Wilkerson C."/>
            <person name="Rensing S.A."/>
            <person name="Gagneul D."/>
            <person name="Dickenson N.E."/>
            <person name="Oesterhelt C."/>
            <person name="Lercher M.J."/>
            <person name="Weber A.P."/>
        </authorList>
    </citation>
    <scope>NUCLEOTIDE SEQUENCE [LARGE SCALE GENOMIC DNA]</scope>
    <source>
        <strain evidence="3">074W</strain>
    </source>
</reference>
<sequence>MGSFCRGQHCDNVSPVNGKIFCKSATTEENELDLNVAHAAKDKFDATTFENRKQKKYDCLSCCGSHHSLEFSHINGYLKLSPALAGANCIIIKPTEQTPASIIVLMEVWVNIVAQGVINAVTGYGPETGKL</sequence>